<dbReference type="InterPro" id="IPR001226">
    <property type="entry name" value="Flavodoxin_CS"/>
</dbReference>
<dbReference type="RefSeq" id="WP_081153819.1">
    <property type="nucleotide sequence ID" value="NZ_LVYD01000068.1"/>
</dbReference>
<dbReference type="GO" id="GO:0009055">
    <property type="term" value="F:electron transfer activity"/>
    <property type="evidence" value="ECO:0007669"/>
    <property type="project" value="InterPro"/>
</dbReference>
<dbReference type="GO" id="GO:0003955">
    <property type="term" value="F:NAD(P)H dehydrogenase (quinone) activity"/>
    <property type="evidence" value="ECO:0007669"/>
    <property type="project" value="TreeGrafter"/>
</dbReference>
<feature type="domain" description="Flavodoxin-like" evidence="2">
    <location>
        <begin position="3"/>
        <end position="152"/>
    </location>
</feature>
<comment type="cofactor">
    <cofactor evidence="1">
        <name>FMN</name>
        <dbReference type="ChEBI" id="CHEBI:58210"/>
    </cofactor>
</comment>
<dbReference type="SUPFAM" id="SSF52218">
    <property type="entry name" value="Flavoproteins"/>
    <property type="match status" value="1"/>
</dbReference>
<evidence type="ECO:0000313" key="3">
    <source>
        <dbReference type="EMBL" id="OQP60049.1"/>
    </source>
</evidence>
<dbReference type="OrthoDB" id="9806350at2"/>
<dbReference type="PROSITE" id="PS00201">
    <property type="entry name" value="FLAVODOXIN"/>
    <property type="match status" value="1"/>
</dbReference>
<dbReference type="InterPro" id="IPR005025">
    <property type="entry name" value="FMN_Rdtase-like_dom"/>
</dbReference>
<dbReference type="Pfam" id="PF03358">
    <property type="entry name" value="FMN_red"/>
    <property type="match status" value="1"/>
</dbReference>
<dbReference type="STRING" id="1703345.A3860_35350"/>
<accession>A0A1V9FNV4</accession>
<dbReference type="PANTHER" id="PTHR30546:SF23">
    <property type="entry name" value="FLAVOPROTEIN-LIKE PROTEIN YCP4-RELATED"/>
    <property type="match status" value="1"/>
</dbReference>
<dbReference type="Gene3D" id="3.40.50.360">
    <property type="match status" value="1"/>
</dbReference>
<organism evidence="3 4">
    <name type="scientific">Niastella vici</name>
    <dbReference type="NCBI Taxonomy" id="1703345"/>
    <lineage>
        <taxon>Bacteria</taxon>
        <taxon>Pseudomonadati</taxon>
        <taxon>Bacteroidota</taxon>
        <taxon>Chitinophagia</taxon>
        <taxon>Chitinophagales</taxon>
        <taxon>Chitinophagaceae</taxon>
        <taxon>Niastella</taxon>
    </lineage>
</organism>
<protein>
    <submittedName>
        <fullName evidence="3">NADPH-dependent FMN reductase</fullName>
    </submittedName>
</protein>
<proteinExistence type="predicted"/>
<sequence length="203" mass="21809">MIVSIVYDSGYGHTAKQAEAVAKGARQVSGAEVTLIPVSEKNIPWEALEKSDAIIFGSPTYNGLISARLKQFFEDSTRTAWTELKWRNKIAAGFSNSGAQNGDKLNSLMSIALFAAQHGMIWVGLDLHPADPNSTATTKNLNRLGSWLGAMAQSDNASPEITPGGSDLKTAEYLGKRVAEITSRLTNRSEKLPGSDSKAKQLV</sequence>
<dbReference type="EMBL" id="LVYD01000068">
    <property type="protein sequence ID" value="OQP60049.1"/>
    <property type="molecule type" value="Genomic_DNA"/>
</dbReference>
<evidence type="ECO:0000313" key="4">
    <source>
        <dbReference type="Proteomes" id="UP000192796"/>
    </source>
</evidence>
<gene>
    <name evidence="3" type="ORF">A3860_35350</name>
</gene>
<evidence type="ECO:0000259" key="2">
    <source>
        <dbReference type="PROSITE" id="PS50902"/>
    </source>
</evidence>
<keyword evidence="4" id="KW-1185">Reference proteome</keyword>
<comment type="caution">
    <text evidence="3">The sequence shown here is derived from an EMBL/GenBank/DDBJ whole genome shotgun (WGS) entry which is preliminary data.</text>
</comment>
<dbReference type="GO" id="GO:0010181">
    <property type="term" value="F:FMN binding"/>
    <property type="evidence" value="ECO:0007669"/>
    <property type="project" value="InterPro"/>
</dbReference>
<dbReference type="InterPro" id="IPR008254">
    <property type="entry name" value="Flavodoxin/NO_synth"/>
</dbReference>
<name>A0A1V9FNV4_9BACT</name>
<dbReference type="PROSITE" id="PS50902">
    <property type="entry name" value="FLAVODOXIN_LIKE"/>
    <property type="match status" value="1"/>
</dbReference>
<dbReference type="Proteomes" id="UP000192796">
    <property type="component" value="Unassembled WGS sequence"/>
</dbReference>
<dbReference type="PANTHER" id="PTHR30546">
    <property type="entry name" value="FLAVODOXIN-RELATED PROTEIN WRBA-RELATED"/>
    <property type="match status" value="1"/>
</dbReference>
<reference evidence="3 4" key="1">
    <citation type="submission" date="2016-03" db="EMBL/GenBank/DDBJ databases">
        <title>Niastella vici sp. nov., isolated from farmland soil.</title>
        <authorList>
            <person name="Chen L."/>
            <person name="Wang D."/>
            <person name="Yang S."/>
            <person name="Wang G."/>
        </authorList>
    </citation>
    <scope>NUCLEOTIDE SEQUENCE [LARGE SCALE GENOMIC DNA]</scope>
    <source>
        <strain evidence="3 4">DJ57</strain>
    </source>
</reference>
<dbReference type="AlphaFoldDB" id="A0A1V9FNV4"/>
<dbReference type="GO" id="GO:0016020">
    <property type="term" value="C:membrane"/>
    <property type="evidence" value="ECO:0007669"/>
    <property type="project" value="TreeGrafter"/>
</dbReference>
<evidence type="ECO:0000256" key="1">
    <source>
        <dbReference type="ARBA" id="ARBA00001917"/>
    </source>
</evidence>
<dbReference type="InterPro" id="IPR029039">
    <property type="entry name" value="Flavoprotein-like_sf"/>
</dbReference>